<evidence type="ECO:0000256" key="3">
    <source>
        <dbReference type="ARBA" id="ARBA00022989"/>
    </source>
</evidence>
<dbReference type="Pfam" id="PF00902">
    <property type="entry name" value="TatC"/>
    <property type="match status" value="1"/>
</dbReference>
<proteinExistence type="inferred from homology"/>
<dbReference type="GO" id="GO:0043953">
    <property type="term" value="P:protein transport by the Tat complex"/>
    <property type="evidence" value="ECO:0007669"/>
    <property type="project" value="UniProtKB-UniRule"/>
</dbReference>
<dbReference type="HAMAP" id="MF_00902">
    <property type="entry name" value="TatC"/>
    <property type="match status" value="1"/>
</dbReference>
<feature type="transmembrane region" description="Helical" evidence="5">
    <location>
        <begin position="201"/>
        <end position="217"/>
    </location>
</feature>
<evidence type="ECO:0000256" key="1">
    <source>
        <dbReference type="ARBA" id="ARBA00004141"/>
    </source>
</evidence>
<evidence type="ECO:0000313" key="7">
    <source>
        <dbReference type="Proteomes" id="UP000010797"/>
    </source>
</evidence>
<dbReference type="EMBL" id="CP003344">
    <property type="protein sequence ID" value="AGA69753.1"/>
    <property type="molecule type" value="Genomic_DNA"/>
</dbReference>
<dbReference type="KEGG" id="ddl:Desdi_2327"/>
<dbReference type="AlphaFoldDB" id="L0F9X6"/>
<feature type="transmembrane region" description="Helical" evidence="5">
    <location>
        <begin position="78"/>
        <end position="103"/>
    </location>
</feature>
<keyword evidence="5" id="KW-0811">Translocation</keyword>
<feature type="transmembrane region" description="Helical" evidence="5">
    <location>
        <begin position="21"/>
        <end position="43"/>
    </location>
</feature>
<keyword evidence="5" id="KW-1003">Cell membrane</keyword>
<dbReference type="InterPro" id="IPR002033">
    <property type="entry name" value="TatC"/>
</dbReference>
<dbReference type="PRINTS" id="PR01840">
    <property type="entry name" value="TATCFAMILY"/>
</dbReference>
<dbReference type="PANTHER" id="PTHR30371:SF0">
    <property type="entry name" value="SEC-INDEPENDENT PROTEIN TRANSLOCASE PROTEIN TATC, CHLOROPLASTIC-RELATED"/>
    <property type="match status" value="1"/>
</dbReference>
<gene>
    <name evidence="5" type="primary">tatC</name>
    <name evidence="6" type="ordered locus">Desdi_2327</name>
</gene>
<keyword evidence="3 5" id="KW-1133">Transmembrane helix</keyword>
<comment type="function">
    <text evidence="5">Part of the twin-arginine translocation (Tat) system that transports large folded proteins containing a characteristic twin-arginine motif in their signal peptide across membranes.</text>
</comment>
<dbReference type="Proteomes" id="UP000010797">
    <property type="component" value="Chromosome"/>
</dbReference>
<evidence type="ECO:0000313" key="6">
    <source>
        <dbReference type="EMBL" id="AGA69753.1"/>
    </source>
</evidence>
<keyword evidence="7" id="KW-1185">Reference proteome</keyword>
<keyword evidence="5" id="KW-0813">Transport</keyword>
<comment type="subcellular location">
    <subcellularLocation>
        <location evidence="5">Cell membrane</location>
        <topology evidence="5">Multi-pass membrane protein</topology>
    </subcellularLocation>
    <subcellularLocation>
        <location evidence="1">Membrane</location>
        <topology evidence="1">Multi-pass membrane protein</topology>
    </subcellularLocation>
</comment>
<organism evidence="6 7">
    <name type="scientific">Desulfitobacterium dichloroeliminans (strain LMG P-21439 / DCA1)</name>
    <dbReference type="NCBI Taxonomy" id="871963"/>
    <lineage>
        <taxon>Bacteria</taxon>
        <taxon>Bacillati</taxon>
        <taxon>Bacillota</taxon>
        <taxon>Clostridia</taxon>
        <taxon>Eubacteriales</taxon>
        <taxon>Desulfitobacteriaceae</taxon>
        <taxon>Desulfitobacterium</taxon>
    </lineage>
</organism>
<comment type="similarity">
    <text evidence="5">Belongs to the TatC family.</text>
</comment>
<dbReference type="PANTHER" id="PTHR30371">
    <property type="entry name" value="SEC-INDEPENDENT PROTEIN TRANSLOCASE PROTEIN TATC"/>
    <property type="match status" value="1"/>
</dbReference>
<dbReference type="STRING" id="871963.Desdi_2327"/>
<keyword evidence="2 5" id="KW-0812">Transmembrane</keyword>
<accession>L0F9X6</accession>
<keyword evidence="5" id="KW-0653">Protein transport</keyword>
<name>L0F9X6_DESDL</name>
<feature type="transmembrane region" description="Helical" evidence="5">
    <location>
        <begin position="223"/>
        <end position="244"/>
    </location>
</feature>
<evidence type="ECO:0000256" key="2">
    <source>
        <dbReference type="ARBA" id="ARBA00022692"/>
    </source>
</evidence>
<keyword evidence="4 5" id="KW-0472">Membrane</keyword>
<dbReference type="GO" id="GO:0009977">
    <property type="term" value="F:proton motive force dependent protein transmembrane transporter activity"/>
    <property type="evidence" value="ECO:0007669"/>
    <property type="project" value="TreeGrafter"/>
</dbReference>
<reference evidence="7" key="1">
    <citation type="submission" date="2012-02" db="EMBL/GenBank/DDBJ databases">
        <title>Complete sequence of Desulfitobacterium dichloroeliminans LMG P-21439.</title>
        <authorList>
            <person name="Lucas S."/>
            <person name="Han J."/>
            <person name="Lapidus A."/>
            <person name="Cheng J.-F."/>
            <person name="Goodwin L."/>
            <person name="Pitluck S."/>
            <person name="Peters L."/>
            <person name="Ovchinnikova G."/>
            <person name="Teshima H."/>
            <person name="Detter J.C."/>
            <person name="Han C."/>
            <person name="Tapia R."/>
            <person name="Land M."/>
            <person name="Hauser L."/>
            <person name="Kyrpides N."/>
            <person name="Ivanova N."/>
            <person name="Pagani I."/>
            <person name="Kruse T."/>
            <person name="de Vos W.M."/>
            <person name="Boon N."/>
            <person name="Smidt H."/>
            <person name="Woyke T."/>
        </authorList>
    </citation>
    <scope>NUCLEOTIDE SEQUENCE [LARGE SCALE GENOMIC DNA]</scope>
    <source>
        <strain evidence="7">LMG P-21439 / DCA1</strain>
    </source>
</reference>
<feature type="transmembrane region" description="Helical" evidence="5">
    <location>
        <begin position="163"/>
        <end position="189"/>
    </location>
</feature>
<sequence length="253" mass="28484">MGMRRRKRLDENMPLMEHISALRKVLLFAAYGIVLGTVVGWIYSDPVYRFLANPVLQIGTVDFITTTPMEPIMVKLKVSLVVGVVLALPIIFWQIWSFVLPALKQNEKKYLYMIVPSSLILFVAGLAFAFFFVIPIGLKFLLFAGGAAVDSTPLLTKSSYLTFIIRFILTFGLVFQLPVVLLLLIRIGVITPASLAKKRKYAFFGIVVVTMLISPTPDIMTQSLMVLPTYLLYEVSIWLGYIVVRNREKTLQG</sequence>
<dbReference type="eggNOG" id="COG0805">
    <property type="taxonomic scope" value="Bacteria"/>
</dbReference>
<comment type="subunit">
    <text evidence="5">Forms a complex with TatA.</text>
</comment>
<evidence type="ECO:0000256" key="5">
    <source>
        <dbReference type="HAMAP-Rule" id="MF_00902"/>
    </source>
</evidence>
<evidence type="ECO:0000256" key="4">
    <source>
        <dbReference type="ARBA" id="ARBA00023136"/>
    </source>
</evidence>
<dbReference type="HOGENOM" id="CLU_031942_3_3_9"/>
<feature type="transmembrane region" description="Helical" evidence="5">
    <location>
        <begin position="110"/>
        <end position="143"/>
    </location>
</feature>
<dbReference type="GO" id="GO:0033281">
    <property type="term" value="C:TAT protein transport complex"/>
    <property type="evidence" value="ECO:0007669"/>
    <property type="project" value="UniProtKB-UniRule"/>
</dbReference>
<dbReference type="GO" id="GO:0065002">
    <property type="term" value="P:intracellular protein transmembrane transport"/>
    <property type="evidence" value="ECO:0007669"/>
    <property type="project" value="TreeGrafter"/>
</dbReference>
<protein>
    <recommendedName>
        <fullName evidence="5">Sec-independent protein translocase protein TatC</fullName>
    </recommendedName>
</protein>
<dbReference type="NCBIfam" id="TIGR00945">
    <property type="entry name" value="tatC"/>
    <property type="match status" value="1"/>
</dbReference>